<dbReference type="Proteomes" id="UP000466431">
    <property type="component" value="Chromosome"/>
</dbReference>
<sequence>MVRAVAGFPVVWMTSEARGFIAATNPSRRQICCTCSSVKTHTITTSASAASVTVPTGPRAEIAHRSALVVGPADGYDLMTGCDEAAHHRGAHPTRPDEPDACHRG</sequence>
<gene>
    <name evidence="1" type="ORF">MCEL_00040</name>
</gene>
<evidence type="ECO:0000313" key="1">
    <source>
        <dbReference type="EMBL" id="BBY41709.1"/>
    </source>
</evidence>
<dbReference type="AlphaFoldDB" id="A0A7I7RCN5"/>
<protein>
    <submittedName>
        <fullName evidence="1">Uncharacterized protein</fullName>
    </submittedName>
</protein>
<organism evidence="1 2">
    <name type="scientific">Mycolicibacterium celeriflavum</name>
    <name type="common">Mycobacterium celeriflavum</name>
    <dbReference type="NCBI Taxonomy" id="1249101"/>
    <lineage>
        <taxon>Bacteria</taxon>
        <taxon>Bacillati</taxon>
        <taxon>Actinomycetota</taxon>
        <taxon>Actinomycetes</taxon>
        <taxon>Mycobacteriales</taxon>
        <taxon>Mycobacteriaceae</taxon>
        <taxon>Mycolicibacterium</taxon>
    </lineage>
</organism>
<dbReference type="EMBL" id="AP022591">
    <property type="protein sequence ID" value="BBY41709.1"/>
    <property type="molecule type" value="Genomic_DNA"/>
</dbReference>
<proteinExistence type="predicted"/>
<accession>A0A7I7RCN5</accession>
<evidence type="ECO:0000313" key="2">
    <source>
        <dbReference type="Proteomes" id="UP000466431"/>
    </source>
</evidence>
<keyword evidence="2" id="KW-1185">Reference proteome</keyword>
<reference evidence="1 2" key="1">
    <citation type="journal article" date="2019" name="Emerg. Microbes Infect.">
        <title>Comprehensive subspecies identification of 175 nontuberculous mycobacteria species based on 7547 genomic profiles.</title>
        <authorList>
            <person name="Matsumoto Y."/>
            <person name="Kinjo T."/>
            <person name="Motooka D."/>
            <person name="Nabeya D."/>
            <person name="Jung N."/>
            <person name="Uechi K."/>
            <person name="Horii T."/>
            <person name="Iida T."/>
            <person name="Fujita J."/>
            <person name="Nakamura S."/>
        </authorList>
    </citation>
    <scope>NUCLEOTIDE SEQUENCE [LARGE SCALE GENOMIC DNA]</scope>
    <source>
        <strain evidence="1 2">JCM 18439</strain>
    </source>
</reference>
<name>A0A7I7RCN5_MYCCF</name>
<dbReference type="KEGG" id="mcee:MCEL_00040"/>